<keyword evidence="2" id="KW-1185">Reference proteome</keyword>
<evidence type="ECO:0000313" key="2">
    <source>
        <dbReference type="Proteomes" id="UP000235034"/>
    </source>
</evidence>
<organism evidence="1 2">
    <name type="scientific">Bifidobacterium parmae</name>
    <dbReference type="NCBI Taxonomy" id="361854"/>
    <lineage>
        <taxon>Bacteria</taxon>
        <taxon>Bacillati</taxon>
        <taxon>Actinomycetota</taxon>
        <taxon>Actinomycetes</taxon>
        <taxon>Bifidobacteriales</taxon>
        <taxon>Bifidobacteriaceae</taxon>
        <taxon>Bifidobacterium</taxon>
    </lineage>
</organism>
<dbReference type="AlphaFoldDB" id="A0A2N5IVT6"/>
<name>A0A2N5IVT6_9BIFI</name>
<proteinExistence type="predicted"/>
<sequence>MLALPSSRPQRVTDGEDARRLARYVLSGARTRPVLVVTARGNAHDAWNDVAAIATLTGGALDVALLDGAGRTVDGADETFNAALAVDGHGTPGVYNGAARLYPAPPAATTLYYLDTAAHRGRLIADLLRRDDDAAATGPSAAPSEDAVRRFVDRSDETRSYDLEELRRRHPAHVIRTKAEARGLAELLLSPERRKPVVVVSRSAGSRRACVDVDLISTMLHGLAATVMLDSNEAISEFKRHVAQPAWVFGDAGRVFPADASWNDPKARMRLFLPNEHVSRMLLTNIMIKDALLLVADGLRGEVSGTGARRTDHTE</sequence>
<protein>
    <submittedName>
        <fullName evidence="1">Uncharacterized protein</fullName>
    </submittedName>
</protein>
<accession>A0A2N5IVT6</accession>
<evidence type="ECO:0000313" key="1">
    <source>
        <dbReference type="EMBL" id="PLS26061.1"/>
    </source>
</evidence>
<dbReference type="OrthoDB" id="3228743at2"/>
<comment type="caution">
    <text evidence="1">The sequence shown here is derived from an EMBL/GenBank/DDBJ whole genome shotgun (WGS) entry which is preliminary data.</text>
</comment>
<dbReference type="Proteomes" id="UP000235034">
    <property type="component" value="Unassembled WGS sequence"/>
</dbReference>
<gene>
    <name evidence="1" type="ORF">Uis4E_2118</name>
</gene>
<dbReference type="EMBL" id="NMWT01000032">
    <property type="protein sequence ID" value="PLS26061.1"/>
    <property type="molecule type" value="Genomic_DNA"/>
</dbReference>
<reference evidence="1 2" key="1">
    <citation type="submission" date="2017-07" db="EMBL/GenBank/DDBJ databases">
        <title>Bifidobacterium novel species.</title>
        <authorList>
            <person name="Lugli G.A."/>
            <person name="Milani C."/>
            <person name="Duranti S."/>
            <person name="Mangifesta M."/>
        </authorList>
    </citation>
    <scope>NUCLEOTIDE SEQUENCE [LARGE SCALE GENOMIC DNA]</scope>
    <source>
        <strain evidence="1 2">77</strain>
    </source>
</reference>
<dbReference type="RefSeq" id="WP_133125461.1">
    <property type="nucleotide sequence ID" value="NZ_NMWT01000032.1"/>
</dbReference>